<evidence type="ECO:0000256" key="4">
    <source>
        <dbReference type="ARBA" id="ARBA00022679"/>
    </source>
</evidence>
<accession>A0A926HNX4</accession>
<dbReference type="PRINTS" id="PR00344">
    <property type="entry name" value="BCTRLSENSOR"/>
</dbReference>
<dbReference type="PROSITE" id="PS50109">
    <property type="entry name" value="HIS_KIN"/>
    <property type="match status" value="1"/>
</dbReference>
<dbReference type="Proteomes" id="UP000651482">
    <property type="component" value="Unassembled WGS sequence"/>
</dbReference>
<dbReference type="Gene3D" id="3.30.565.10">
    <property type="entry name" value="Histidine kinase-like ATPase, C-terminal domain"/>
    <property type="match status" value="1"/>
</dbReference>
<evidence type="ECO:0000256" key="7">
    <source>
        <dbReference type="SAM" id="Phobius"/>
    </source>
</evidence>
<feature type="domain" description="Histidine kinase" evidence="8">
    <location>
        <begin position="201"/>
        <end position="406"/>
    </location>
</feature>
<dbReference type="FunFam" id="1.10.287.130:FF:000001">
    <property type="entry name" value="Two-component sensor histidine kinase"/>
    <property type="match status" value="1"/>
</dbReference>
<dbReference type="SMART" id="SM00388">
    <property type="entry name" value="HisKA"/>
    <property type="match status" value="1"/>
</dbReference>
<dbReference type="SUPFAM" id="SSF47384">
    <property type="entry name" value="Homodimeric domain of signal transducing histidine kinase"/>
    <property type="match status" value="1"/>
</dbReference>
<dbReference type="InterPro" id="IPR004358">
    <property type="entry name" value="Sig_transdc_His_kin-like_C"/>
</dbReference>
<dbReference type="RefSeq" id="WP_249320233.1">
    <property type="nucleotide sequence ID" value="NZ_JACRSN010000020.1"/>
</dbReference>
<dbReference type="CDD" id="cd00082">
    <property type="entry name" value="HisKA"/>
    <property type="match status" value="1"/>
</dbReference>
<dbReference type="EC" id="2.7.13.3" evidence="2"/>
<evidence type="ECO:0000259" key="8">
    <source>
        <dbReference type="PROSITE" id="PS50109"/>
    </source>
</evidence>
<dbReference type="PANTHER" id="PTHR43547">
    <property type="entry name" value="TWO-COMPONENT HISTIDINE KINASE"/>
    <property type="match status" value="1"/>
</dbReference>
<dbReference type="InterPro" id="IPR036890">
    <property type="entry name" value="HATPase_C_sf"/>
</dbReference>
<feature type="transmembrane region" description="Helical" evidence="7">
    <location>
        <begin position="164"/>
        <end position="185"/>
    </location>
</feature>
<keyword evidence="7" id="KW-0472">Membrane</keyword>
<dbReference type="Pfam" id="PF02518">
    <property type="entry name" value="HATPase_c"/>
    <property type="match status" value="1"/>
</dbReference>
<evidence type="ECO:0000256" key="1">
    <source>
        <dbReference type="ARBA" id="ARBA00000085"/>
    </source>
</evidence>
<dbReference type="CDD" id="cd00075">
    <property type="entry name" value="HATPase"/>
    <property type="match status" value="1"/>
</dbReference>
<gene>
    <name evidence="9" type="ORF">IAG03_11760</name>
</gene>
<evidence type="ECO:0000313" key="10">
    <source>
        <dbReference type="Proteomes" id="UP000651482"/>
    </source>
</evidence>
<proteinExistence type="predicted"/>
<keyword evidence="5 9" id="KW-0418">Kinase</keyword>
<dbReference type="PANTHER" id="PTHR43547:SF2">
    <property type="entry name" value="HYBRID SIGNAL TRANSDUCTION HISTIDINE KINASE C"/>
    <property type="match status" value="1"/>
</dbReference>
<evidence type="ECO:0000256" key="2">
    <source>
        <dbReference type="ARBA" id="ARBA00012438"/>
    </source>
</evidence>
<comment type="caution">
    <text evidence="9">The sequence shown here is derived from an EMBL/GenBank/DDBJ whole genome shotgun (WGS) entry which is preliminary data.</text>
</comment>
<keyword evidence="7" id="KW-1133">Transmembrane helix</keyword>
<reference evidence="9" key="1">
    <citation type="submission" date="2020-08" db="EMBL/GenBank/DDBJ databases">
        <title>Genome public.</title>
        <authorList>
            <person name="Liu C."/>
            <person name="Sun Q."/>
        </authorList>
    </citation>
    <scope>NUCLEOTIDE SEQUENCE</scope>
    <source>
        <strain evidence="9">NSJ-40</strain>
    </source>
</reference>
<keyword evidence="3" id="KW-0597">Phosphoprotein</keyword>
<evidence type="ECO:0000256" key="6">
    <source>
        <dbReference type="ARBA" id="ARBA00023012"/>
    </source>
</evidence>
<dbReference type="EMBL" id="JACRSN010000020">
    <property type="protein sequence ID" value="MBC8534647.1"/>
    <property type="molecule type" value="Genomic_DNA"/>
</dbReference>
<comment type="catalytic activity">
    <reaction evidence="1">
        <text>ATP + protein L-histidine = ADP + protein N-phospho-L-histidine.</text>
        <dbReference type="EC" id="2.7.13.3"/>
    </reaction>
</comment>
<evidence type="ECO:0000313" key="9">
    <source>
        <dbReference type="EMBL" id="MBC8534647.1"/>
    </source>
</evidence>
<dbReference type="Pfam" id="PF00512">
    <property type="entry name" value="HisKA"/>
    <property type="match status" value="1"/>
</dbReference>
<dbReference type="GO" id="GO:0000155">
    <property type="term" value="F:phosphorelay sensor kinase activity"/>
    <property type="evidence" value="ECO:0007669"/>
    <property type="project" value="InterPro"/>
</dbReference>
<keyword evidence="7" id="KW-0812">Transmembrane</keyword>
<dbReference type="InterPro" id="IPR003661">
    <property type="entry name" value="HisK_dim/P_dom"/>
</dbReference>
<feature type="transmembrane region" description="Helical" evidence="7">
    <location>
        <begin position="7"/>
        <end position="31"/>
    </location>
</feature>
<dbReference type="InterPro" id="IPR003594">
    <property type="entry name" value="HATPase_dom"/>
</dbReference>
<dbReference type="InterPro" id="IPR036097">
    <property type="entry name" value="HisK_dim/P_sf"/>
</dbReference>
<dbReference type="AlphaFoldDB" id="A0A926HNX4"/>
<dbReference type="SMART" id="SM00387">
    <property type="entry name" value="HATPase_c"/>
    <property type="match status" value="1"/>
</dbReference>
<organism evidence="9 10">
    <name type="scientific">Yeguia hominis</name>
    <dbReference type="NCBI Taxonomy" id="2763662"/>
    <lineage>
        <taxon>Bacteria</taxon>
        <taxon>Bacillati</taxon>
        <taxon>Bacillota</taxon>
        <taxon>Clostridia</taxon>
        <taxon>Eubacteriales</taxon>
        <taxon>Yeguiaceae</taxon>
        <taxon>Yeguia</taxon>
    </lineage>
</organism>
<keyword evidence="10" id="KW-1185">Reference proteome</keyword>
<dbReference type="InterPro" id="IPR005467">
    <property type="entry name" value="His_kinase_dom"/>
</dbReference>
<dbReference type="Gene3D" id="1.10.287.130">
    <property type="match status" value="1"/>
</dbReference>
<keyword evidence="6" id="KW-0902">Two-component regulatory system</keyword>
<name>A0A926HNX4_9FIRM</name>
<protein>
    <recommendedName>
        <fullName evidence="2">histidine kinase</fullName>
        <ecNumber evidence="2">2.7.13.3</ecNumber>
    </recommendedName>
</protein>
<sequence>MKNIKQRIVYLILGSALLLFALFMLAVNLIIPAHFVREAKKALISEAQYQNRAIPYTGDESFFDDEWNDAEEHFLTPSIVFLELDNTNQSSGWNRDAYRLEKKLLEYCKGRDLSLNQCYTFKTDRHHLIFMSVQEEQDDWEKPYSYIMYIDIGPITRYIVTLNWVFFAVLLAISSIMCLLGFRFGRDIENEEKRQQTFFQNASHELKTPLMAIQGYAEGIQAGVMDAGTSAEVILTESDRMAELVDELLDISKIDMGGQQLMLSEVDLRELLYDSLRTVEPTATQCSIAIVPDFPEEPVMIKCDDTQMRRAVTNILTNGLRYANSELRLTCRHDKRNVTIRIQDDGDGIAAEDLPHIFDRFYMGRSGKSGIGLALTKEIIQLHKGEIHAYNWDSGAVFEITLPIAKYPI</sequence>
<evidence type="ECO:0000256" key="5">
    <source>
        <dbReference type="ARBA" id="ARBA00022777"/>
    </source>
</evidence>
<evidence type="ECO:0000256" key="3">
    <source>
        <dbReference type="ARBA" id="ARBA00022553"/>
    </source>
</evidence>
<dbReference type="SUPFAM" id="SSF55874">
    <property type="entry name" value="ATPase domain of HSP90 chaperone/DNA topoisomerase II/histidine kinase"/>
    <property type="match status" value="1"/>
</dbReference>
<keyword evidence="4" id="KW-0808">Transferase</keyword>